<keyword evidence="2" id="KW-1185">Reference proteome</keyword>
<evidence type="ECO:0000313" key="2">
    <source>
        <dbReference type="Proteomes" id="UP001255185"/>
    </source>
</evidence>
<dbReference type="Proteomes" id="UP001255185">
    <property type="component" value="Unassembled WGS sequence"/>
</dbReference>
<organism evidence="1 2">
    <name type="scientific">Flavobacterium arsenatis</name>
    <dbReference type="NCBI Taxonomy" id="1484332"/>
    <lineage>
        <taxon>Bacteria</taxon>
        <taxon>Pseudomonadati</taxon>
        <taxon>Bacteroidota</taxon>
        <taxon>Flavobacteriia</taxon>
        <taxon>Flavobacteriales</taxon>
        <taxon>Flavobacteriaceae</taxon>
        <taxon>Flavobacterium</taxon>
    </lineage>
</organism>
<protein>
    <submittedName>
        <fullName evidence="1">Uncharacterized protein</fullName>
    </submittedName>
</protein>
<dbReference type="EMBL" id="JAVDVI010000013">
    <property type="protein sequence ID" value="MDR6968771.1"/>
    <property type="molecule type" value="Genomic_DNA"/>
</dbReference>
<accession>A0ABU1TSE2</accession>
<proteinExistence type="predicted"/>
<sequence length="29" mass="3481">MNKSPPFIICIMVNQNPYDFDHKKTTHNF</sequence>
<gene>
    <name evidence="1" type="ORF">J2X31_002797</name>
</gene>
<evidence type="ECO:0000313" key="1">
    <source>
        <dbReference type="EMBL" id="MDR6968771.1"/>
    </source>
</evidence>
<comment type="caution">
    <text evidence="1">The sequence shown here is derived from an EMBL/GenBank/DDBJ whole genome shotgun (WGS) entry which is preliminary data.</text>
</comment>
<reference evidence="1 2" key="1">
    <citation type="submission" date="2023-07" db="EMBL/GenBank/DDBJ databases">
        <title>Sorghum-associated microbial communities from plants grown in Nebraska, USA.</title>
        <authorList>
            <person name="Schachtman D."/>
        </authorList>
    </citation>
    <scope>NUCLEOTIDE SEQUENCE [LARGE SCALE GENOMIC DNA]</scope>
    <source>
        <strain evidence="1 2">3773</strain>
    </source>
</reference>
<name>A0ABU1TSE2_9FLAO</name>